<evidence type="ECO:0000313" key="3">
    <source>
        <dbReference type="EMBL" id="GAT55708.1"/>
    </source>
</evidence>
<keyword evidence="2" id="KW-0472">Membrane</keyword>
<keyword evidence="2" id="KW-0812">Transmembrane</keyword>
<organism evidence="3 4">
    <name type="scientific">Mycena chlorophos</name>
    <name type="common">Agaric fungus</name>
    <name type="synonym">Agaricus chlorophos</name>
    <dbReference type="NCBI Taxonomy" id="658473"/>
    <lineage>
        <taxon>Eukaryota</taxon>
        <taxon>Fungi</taxon>
        <taxon>Dikarya</taxon>
        <taxon>Basidiomycota</taxon>
        <taxon>Agaricomycotina</taxon>
        <taxon>Agaricomycetes</taxon>
        <taxon>Agaricomycetidae</taxon>
        <taxon>Agaricales</taxon>
        <taxon>Marasmiineae</taxon>
        <taxon>Mycenaceae</taxon>
        <taxon>Mycena</taxon>
    </lineage>
</organism>
<feature type="region of interest" description="Disordered" evidence="1">
    <location>
        <begin position="80"/>
        <end position="99"/>
    </location>
</feature>
<keyword evidence="4" id="KW-1185">Reference proteome</keyword>
<protein>
    <submittedName>
        <fullName evidence="3">Uncharacterized protein</fullName>
    </submittedName>
</protein>
<feature type="transmembrane region" description="Helical" evidence="2">
    <location>
        <begin position="33"/>
        <end position="55"/>
    </location>
</feature>
<feature type="compositionally biased region" description="Basic residues" evidence="1">
    <location>
        <begin position="174"/>
        <end position="183"/>
    </location>
</feature>
<feature type="compositionally biased region" description="Polar residues" evidence="1">
    <location>
        <begin position="274"/>
        <end position="288"/>
    </location>
</feature>
<feature type="region of interest" description="Disordered" evidence="1">
    <location>
        <begin position="254"/>
        <end position="300"/>
    </location>
</feature>
<proteinExistence type="predicted"/>
<evidence type="ECO:0000313" key="4">
    <source>
        <dbReference type="Proteomes" id="UP000815677"/>
    </source>
</evidence>
<accession>A0ABQ0LX79</accession>
<evidence type="ECO:0000256" key="1">
    <source>
        <dbReference type="SAM" id="MobiDB-lite"/>
    </source>
</evidence>
<feature type="region of interest" description="Disordered" evidence="1">
    <location>
        <begin position="174"/>
        <end position="193"/>
    </location>
</feature>
<gene>
    <name evidence="3" type="ORF">MCHLO_12441</name>
</gene>
<name>A0ABQ0LX79_MYCCL</name>
<reference evidence="3" key="1">
    <citation type="submission" date="2014-09" db="EMBL/GenBank/DDBJ databases">
        <title>Genome sequence of the luminous mushroom Mycena chlorophos for searching fungal bioluminescence genes.</title>
        <authorList>
            <person name="Tanaka Y."/>
            <person name="Kasuga D."/>
            <person name="Oba Y."/>
            <person name="Hase S."/>
            <person name="Sato K."/>
            <person name="Oba Y."/>
            <person name="Sakakibara Y."/>
        </authorList>
    </citation>
    <scope>NUCLEOTIDE SEQUENCE</scope>
</reference>
<evidence type="ECO:0000256" key="2">
    <source>
        <dbReference type="SAM" id="Phobius"/>
    </source>
</evidence>
<dbReference type="EMBL" id="DF849079">
    <property type="protein sequence ID" value="GAT55708.1"/>
    <property type="molecule type" value="Genomic_DNA"/>
</dbReference>
<keyword evidence="2" id="KW-1133">Transmembrane helix</keyword>
<dbReference type="Proteomes" id="UP000815677">
    <property type="component" value="Unassembled WGS sequence"/>
</dbReference>
<sequence>MPTLFPIHEKRIPAHPTVGSTSLTNPSFDFQQRLLVCLVVVVAAILCAFGAARLLEHATKGRRVVDVEEERRALARLPPGEVESMGSKRPPSVDNVVVTNPKSRRRSSIFCSYSPSSSFRRPLSLCTKPSPPLAVANPTPNSTVQRDSAPVSPSFVHTSPSLHHITAQRLYASRHPHRNKRAPPRASVAESRTRSPLRNLLYACDVMELDVTESEEARAMRNVEVPGFVARNLKKTKEAKPRLAAIRKLGKGFPTIPLLPQNRTSEPTKKVPKNGNTHRTSGFMTSSPRKPKSHGAAAHNAKRDAALGLAAGIGKENLATAMTL</sequence>
<feature type="region of interest" description="Disordered" evidence="1">
    <location>
        <begin position="137"/>
        <end position="158"/>
    </location>
</feature>